<feature type="chain" id="PRO_5040820866" description="VCBS repeat-containing protein" evidence="1">
    <location>
        <begin position="22"/>
        <end position="173"/>
    </location>
</feature>
<name>A0A9W6FYL0_9BACT</name>
<gene>
    <name evidence="2" type="ORF">GHYDROH2_07820</name>
</gene>
<evidence type="ECO:0000256" key="1">
    <source>
        <dbReference type="SAM" id="SignalP"/>
    </source>
</evidence>
<proteinExistence type="predicted"/>
<keyword evidence="1" id="KW-0732">Signal</keyword>
<dbReference type="RefSeq" id="WP_214186710.1">
    <property type="nucleotide sequence ID" value="NZ_JAHCZI010000007.1"/>
</dbReference>
<keyword evidence="3" id="KW-1185">Reference proteome</keyword>
<evidence type="ECO:0000313" key="2">
    <source>
        <dbReference type="EMBL" id="GLI37281.1"/>
    </source>
</evidence>
<organism evidence="2 3">
    <name type="scientific">Geobacter hydrogenophilus</name>
    <dbReference type="NCBI Taxonomy" id="40983"/>
    <lineage>
        <taxon>Bacteria</taxon>
        <taxon>Pseudomonadati</taxon>
        <taxon>Thermodesulfobacteriota</taxon>
        <taxon>Desulfuromonadia</taxon>
        <taxon>Geobacterales</taxon>
        <taxon>Geobacteraceae</taxon>
        <taxon>Geobacter</taxon>
    </lineage>
</organism>
<comment type="caution">
    <text evidence="2">The sequence shown here is derived from an EMBL/GenBank/DDBJ whole genome shotgun (WGS) entry which is preliminary data.</text>
</comment>
<dbReference type="Proteomes" id="UP001144352">
    <property type="component" value="Unassembled WGS sequence"/>
</dbReference>
<feature type="signal peptide" evidence="1">
    <location>
        <begin position="1"/>
        <end position="21"/>
    </location>
</feature>
<evidence type="ECO:0000313" key="3">
    <source>
        <dbReference type="Proteomes" id="UP001144352"/>
    </source>
</evidence>
<reference evidence="2" key="1">
    <citation type="submission" date="2022-12" db="EMBL/GenBank/DDBJ databases">
        <title>Reference genome sequencing for broad-spectrum identification of bacterial and archaeal isolates by mass spectrometry.</title>
        <authorList>
            <person name="Sekiguchi Y."/>
            <person name="Tourlousse D.M."/>
        </authorList>
    </citation>
    <scope>NUCLEOTIDE SEQUENCE</scope>
    <source>
        <strain evidence="2">H2</strain>
    </source>
</reference>
<sequence length="173" mass="19789">MRMRIQLCIFLILLAANTVAASDVHVPKGWRLPTEKDMSGDWAEFRKDNPHPYLAQADFNGDGIPDDAYIALAVNGKSWALFVNLNKKKSPPKVLKLDEDNGETPPQRMGLDIAEPGTYKTACGKGYWECDKDETETLKLRVPAIDFYLFESANSFFWWDKKLGHFRRTWMSD</sequence>
<evidence type="ECO:0008006" key="4">
    <source>
        <dbReference type="Google" id="ProtNLM"/>
    </source>
</evidence>
<dbReference type="EMBL" id="BSDS01000001">
    <property type="protein sequence ID" value="GLI37281.1"/>
    <property type="molecule type" value="Genomic_DNA"/>
</dbReference>
<protein>
    <recommendedName>
        <fullName evidence="4">VCBS repeat-containing protein</fullName>
    </recommendedName>
</protein>
<dbReference type="AlphaFoldDB" id="A0A9W6FYL0"/>
<accession>A0A9W6FYL0</accession>